<organism evidence="1 2">
    <name type="scientific">Eumeta variegata</name>
    <name type="common">Bagworm moth</name>
    <name type="synonym">Eumeta japonica</name>
    <dbReference type="NCBI Taxonomy" id="151549"/>
    <lineage>
        <taxon>Eukaryota</taxon>
        <taxon>Metazoa</taxon>
        <taxon>Ecdysozoa</taxon>
        <taxon>Arthropoda</taxon>
        <taxon>Hexapoda</taxon>
        <taxon>Insecta</taxon>
        <taxon>Pterygota</taxon>
        <taxon>Neoptera</taxon>
        <taxon>Endopterygota</taxon>
        <taxon>Lepidoptera</taxon>
        <taxon>Glossata</taxon>
        <taxon>Ditrysia</taxon>
        <taxon>Tineoidea</taxon>
        <taxon>Psychidae</taxon>
        <taxon>Oiketicinae</taxon>
        <taxon>Eumeta</taxon>
    </lineage>
</organism>
<sequence>MRFLLSVAPAREHRPKQTCSVSSRDKFCSIGKEWAYGERRELMKRVMEGELTTGTQSKCLTPLMDIRNSIGVTSALLASRKEIGYLMEIGDLDDTEGEEE</sequence>
<protein>
    <submittedName>
        <fullName evidence="1">Uncharacterized protein</fullName>
    </submittedName>
</protein>
<dbReference type="Proteomes" id="UP000299102">
    <property type="component" value="Unassembled WGS sequence"/>
</dbReference>
<dbReference type="EMBL" id="BGZK01000016">
    <property type="protein sequence ID" value="GBP05180.1"/>
    <property type="molecule type" value="Genomic_DNA"/>
</dbReference>
<evidence type="ECO:0000313" key="2">
    <source>
        <dbReference type="Proteomes" id="UP000299102"/>
    </source>
</evidence>
<gene>
    <name evidence="1" type="ORF">EVAR_3485_1</name>
</gene>
<reference evidence="1 2" key="1">
    <citation type="journal article" date="2019" name="Commun. Biol.">
        <title>The bagworm genome reveals a unique fibroin gene that provides high tensile strength.</title>
        <authorList>
            <person name="Kono N."/>
            <person name="Nakamura H."/>
            <person name="Ohtoshi R."/>
            <person name="Tomita M."/>
            <person name="Numata K."/>
            <person name="Arakawa K."/>
        </authorList>
    </citation>
    <scope>NUCLEOTIDE SEQUENCE [LARGE SCALE GENOMIC DNA]</scope>
</reference>
<comment type="caution">
    <text evidence="1">The sequence shown here is derived from an EMBL/GenBank/DDBJ whole genome shotgun (WGS) entry which is preliminary data.</text>
</comment>
<evidence type="ECO:0000313" key="1">
    <source>
        <dbReference type="EMBL" id="GBP05180.1"/>
    </source>
</evidence>
<dbReference type="AlphaFoldDB" id="A0A4C1SVC2"/>
<accession>A0A4C1SVC2</accession>
<proteinExistence type="predicted"/>
<keyword evidence="2" id="KW-1185">Reference proteome</keyword>
<name>A0A4C1SVC2_EUMVA</name>